<sequence length="277" mass="30332">MIGKTGSGKSATGNSILQKEAFVSLSSSSSCTKNCRRGENIYDTGSKKYNLVVVDTPGLYDTKMSNEETSKEIAKCVGVSSPGPHVIIFVVSLAGRFTEEEDATAMHLVKLFGEKLMDYMIIIFSYGDNIQKEDSIEKKLADAPDPLKHLVKKCGNRCVVFNNKLGSKDKKKKQLKVLIDVVEKMIENNGRSFYTDKMFKEAEEELQKAMEKLKADNEKLQAVDLRKTVRNEVEEEGSLLSNIGQGILTAGQGLAAAAIEATGVPRLVNGIASWLGQ</sequence>
<feature type="coiled-coil region" evidence="4">
    <location>
        <begin position="199"/>
        <end position="226"/>
    </location>
</feature>
<dbReference type="GO" id="GO:0005525">
    <property type="term" value="F:GTP binding"/>
    <property type="evidence" value="ECO:0007669"/>
    <property type="project" value="UniProtKB-KW"/>
</dbReference>
<dbReference type="AlphaFoldDB" id="A0A8B6D5X6"/>
<evidence type="ECO:0000313" key="6">
    <source>
        <dbReference type="EMBL" id="VDI15574.1"/>
    </source>
</evidence>
<dbReference type="Gene3D" id="3.40.50.300">
    <property type="entry name" value="P-loop containing nucleotide triphosphate hydrolases"/>
    <property type="match status" value="1"/>
</dbReference>
<dbReference type="FunFam" id="3.40.50.300:FF:000366">
    <property type="entry name" value="GTPase, IMAP family member 2"/>
    <property type="match status" value="1"/>
</dbReference>
<dbReference type="PANTHER" id="PTHR10903">
    <property type="entry name" value="GTPASE, IMAP FAMILY MEMBER-RELATED"/>
    <property type="match status" value="1"/>
</dbReference>
<keyword evidence="3" id="KW-0342">GTP-binding</keyword>
<dbReference type="SUPFAM" id="SSF52540">
    <property type="entry name" value="P-loop containing nucleoside triphosphate hydrolases"/>
    <property type="match status" value="1"/>
</dbReference>
<dbReference type="InterPro" id="IPR045058">
    <property type="entry name" value="GIMA/IAN/Toc"/>
</dbReference>
<comment type="caution">
    <text evidence="6">The sequence shown here is derived from an EMBL/GenBank/DDBJ whole genome shotgun (WGS) entry which is preliminary data.</text>
</comment>
<proteinExistence type="inferred from homology"/>
<dbReference type="InterPro" id="IPR006703">
    <property type="entry name" value="G_AIG1"/>
</dbReference>
<dbReference type="Proteomes" id="UP000596742">
    <property type="component" value="Unassembled WGS sequence"/>
</dbReference>
<keyword evidence="7" id="KW-1185">Reference proteome</keyword>
<accession>A0A8B6D5X6</accession>
<dbReference type="OrthoDB" id="6155334at2759"/>
<dbReference type="EMBL" id="UYJE01002994">
    <property type="protein sequence ID" value="VDI15574.1"/>
    <property type="molecule type" value="Genomic_DNA"/>
</dbReference>
<evidence type="ECO:0000256" key="2">
    <source>
        <dbReference type="ARBA" id="ARBA00022741"/>
    </source>
</evidence>
<reference evidence="6" key="1">
    <citation type="submission" date="2018-11" db="EMBL/GenBank/DDBJ databases">
        <authorList>
            <person name="Alioto T."/>
            <person name="Alioto T."/>
        </authorList>
    </citation>
    <scope>NUCLEOTIDE SEQUENCE</scope>
</reference>
<dbReference type="Pfam" id="PF04548">
    <property type="entry name" value="AIG1"/>
    <property type="match status" value="1"/>
</dbReference>
<keyword evidence="4" id="KW-0175">Coiled coil</keyword>
<comment type="similarity">
    <text evidence="1">Belongs to the TRAFAC class TrmE-Era-EngA-EngB-Septin-like GTPase superfamily. AIG1/Toc34/Toc159-like paraseptin GTPase family. IAN subfamily.</text>
</comment>
<name>A0A8B6D5X6_MYTGA</name>
<dbReference type="PROSITE" id="PS51257">
    <property type="entry name" value="PROKAR_LIPOPROTEIN"/>
    <property type="match status" value="1"/>
</dbReference>
<evidence type="ECO:0000256" key="3">
    <source>
        <dbReference type="ARBA" id="ARBA00023134"/>
    </source>
</evidence>
<evidence type="ECO:0000256" key="4">
    <source>
        <dbReference type="SAM" id="Coils"/>
    </source>
</evidence>
<evidence type="ECO:0000259" key="5">
    <source>
        <dbReference type="PROSITE" id="PS51720"/>
    </source>
</evidence>
<evidence type="ECO:0000256" key="1">
    <source>
        <dbReference type="ARBA" id="ARBA00008535"/>
    </source>
</evidence>
<evidence type="ECO:0000313" key="7">
    <source>
        <dbReference type="Proteomes" id="UP000596742"/>
    </source>
</evidence>
<dbReference type="InterPro" id="IPR027417">
    <property type="entry name" value="P-loop_NTPase"/>
</dbReference>
<feature type="domain" description="AIG1-type G" evidence="5">
    <location>
        <begin position="1"/>
        <end position="203"/>
    </location>
</feature>
<keyword evidence="2" id="KW-0547">Nucleotide-binding</keyword>
<gene>
    <name evidence="6" type="ORF">MGAL_10B018552</name>
</gene>
<dbReference type="PROSITE" id="PS51720">
    <property type="entry name" value="G_AIG1"/>
    <property type="match status" value="1"/>
</dbReference>
<organism evidence="6 7">
    <name type="scientific">Mytilus galloprovincialis</name>
    <name type="common">Mediterranean mussel</name>
    <dbReference type="NCBI Taxonomy" id="29158"/>
    <lineage>
        <taxon>Eukaryota</taxon>
        <taxon>Metazoa</taxon>
        <taxon>Spiralia</taxon>
        <taxon>Lophotrochozoa</taxon>
        <taxon>Mollusca</taxon>
        <taxon>Bivalvia</taxon>
        <taxon>Autobranchia</taxon>
        <taxon>Pteriomorphia</taxon>
        <taxon>Mytilida</taxon>
        <taxon>Mytiloidea</taxon>
        <taxon>Mytilidae</taxon>
        <taxon>Mytilinae</taxon>
        <taxon>Mytilus</taxon>
    </lineage>
</organism>
<protein>
    <recommendedName>
        <fullName evidence="5">AIG1-type G domain-containing protein</fullName>
    </recommendedName>
</protein>
<dbReference type="PANTHER" id="PTHR10903:SF184">
    <property type="entry name" value="GTP-BINDING PROTEIN A"/>
    <property type="match status" value="1"/>
</dbReference>